<protein>
    <recommendedName>
        <fullName evidence="4 7">Phosphate-binding protein PstS</fullName>
    </recommendedName>
</protein>
<evidence type="ECO:0000313" key="9">
    <source>
        <dbReference type="EMBL" id="PZR32728.1"/>
    </source>
</evidence>
<evidence type="ECO:0000256" key="2">
    <source>
        <dbReference type="ARBA" id="ARBA00008725"/>
    </source>
</evidence>
<dbReference type="PANTHER" id="PTHR42996:SF1">
    <property type="entry name" value="PHOSPHATE-BINDING PROTEIN PSTS"/>
    <property type="match status" value="1"/>
</dbReference>
<evidence type="ECO:0000256" key="6">
    <source>
        <dbReference type="ARBA" id="ARBA00022592"/>
    </source>
</evidence>
<evidence type="ECO:0000313" key="10">
    <source>
        <dbReference type="Proteomes" id="UP000249393"/>
    </source>
</evidence>
<dbReference type="GO" id="GO:0043190">
    <property type="term" value="C:ATP-binding cassette (ABC) transporter complex"/>
    <property type="evidence" value="ECO:0007669"/>
    <property type="project" value="InterPro"/>
</dbReference>
<dbReference type="Gene3D" id="3.40.190.10">
    <property type="entry name" value="Periplasmic binding protein-like II"/>
    <property type="match status" value="2"/>
</dbReference>
<comment type="caution">
    <text evidence="9">The sequence shown here is derived from an EMBL/GenBank/DDBJ whole genome shotgun (WGS) entry which is preliminary data.</text>
</comment>
<feature type="domain" description="PBP" evidence="8">
    <location>
        <begin position="44"/>
        <end position="329"/>
    </location>
</feature>
<dbReference type="AlphaFoldDB" id="A0A2W5WGG6"/>
<dbReference type="SUPFAM" id="SSF53850">
    <property type="entry name" value="Periplasmic binding protein-like II"/>
    <property type="match status" value="1"/>
</dbReference>
<reference evidence="9 10" key="1">
    <citation type="submission" date="2017-08" db="EMBL/GenBank/DDBJ databases">
        <title>Infants hospitalized years apart are colonized by the same room-sourced microbial strains.</title>
        <authorList>
            <person name="Brooks B."/>
            <person name="Olm M.R."/>
            <person name="Firek B.A."/>
            <person name="Baker R."/>
            <person name="Thomas B.C."/>
            <person name="Morowitz M.J."/>
            <person name="Banfield J.F."/>
        </authorList>
    </citation>
    <scope>NUCLEOTIDE SEQUENCE [LARGE SCALE GENOMIC DNA]</scope>
    <source>
        <strain evidence="9">S2_003_000_R2_4</strain>
    </source>
</reference>
<evidence type="ECO:0000256" key="5">
    <source>
        <dbReference type="ARBA" id="ARBA00022448"/>
    </source>
</evidence>
<evidence type="ECO:0000256" key="7">
    <source>
        <dbReference type="PIRNR" id="PIRNR002756"/>
    </source>
</evidence>
<organism evidence="9 10">
    <name type="scientific">Caulobacter segnis</name>
    <dbReference type="NCBI Taxonomy" id="88688"/>
    <lineage>
        <taxon>Bacteria</taxon>
        <taxon>Pseudomonadati</taxon>
        <taxon>Pseudomonadota</taxon>
        <taxon>Alphaproteobacteria</taxon>
        <taxon>Caulobacterales</taxon>
        <taxon>Caulobacteraceae</taxon>
        <taxon>Caulobacter</taxon>
    </lineage>
</organism>
<evidence type="ECO:0000256" key="4">
    <source>
        <dbReference type="ARBA" id="ARBA00021889"/>
    </source>
</evidence>
<evidence type="ECO:0000256" key="1">
    <source>
        <dbReference type="ARBA" id="ARBA00002841"/>
    </source>
</evidence>
<dbReference type="InterPro" id="IPR024370">
    <property type="entry name" value="PBP_domain"/>
</dbReference>
<dbReference type="GO" id="GO:0035435">
    <property type="term" value="P:phosphate ion transmembrane transport"/>
    <property type="evidence" value="ECO:0007669"/>
    <property type="project" value="InterPro"/>
</dbReference>
<sequence length="359" mass="37659">MSGCRRCEDRAAKEGQRLPSWRKFEMKSLAVSVAFALGLAVAGSAAAQSAAPLSGSGGSIQAPLFKAWIANYQKDGGKPIAYQGQNSAFGISQIEAKAADFGVTAMPISDADLKAKGLSQFPFVISGTVLVTNVPGLESGKLKLDGKALADIFMGKIGKWNDPALKALNPGLDLPDWPITVAHRTDPASMTLLLTSYLSSVSPEWKAGPGAGETVTWPAGLGGKGNAGISEIMSGTMGTISYVEYAYALDHKLDLVALKNRDGVFVAPSPAAFSAFAAAAPWTASKGFGVQTLDQSGKGTWPLVLVSYGLLRDDADPDRAKRVRDFFRWGYQNGDADITALGYAPVPASVKAAVQAKWK</sequence>
<dbReference type="NCBIfam" id="TIGR00975">
    <property type="entry name" value="3a0107s03"/>
    <property type="match status" value="1"/>
</dbReference>
<dbReference type="EMBL" id="QFQZ01000054">
    <property type="protein sequence ID" value="PZR32728.1"/>
    <property type="molecule type" value="Genomic_DNA"/>
</dbReference>
<keyword evidence="6 7" id="KW-0592">Phosphate transport</keyword>
<dbReference type="Pfam" id="PF12849">
    <property type="entry name" value="PBP_like_2"/>
    <property type="match status" value="1"/>
</dbReference>
<dbReference type="CDD" id="cd13565">
    <property type="entry name" value="PBP2_PstS"/>
    <property type="match status" value="1"/>
</dbReference>
<comment type="similarity">
    <text evidence="2 7">Belongs to the PstS family.</text>
</comment>
<dbReference type="Proteomes" id="UP000249393">
    <property type="component" value="Unassembled WGS sequence"/>
</dbReference>
<dbReference type="InterPro" id="IPR050962">
    <property type="entry name" value="Phosphate-bind_PstS"/>
</dbReference>
<accession>A0A2W5WGG6</accession>
<proteinExistence type="inferred from homology"/>
<dbReference type="PANTHER" id="PTHR42996">
    <property type="entry name" value="PHOSPHATE-BINDING PROTEIN PSTS"/>
    <property type="match status" value="1"/>
</dbReference>
<keyword evidence="5 7" id="KW-0813">Transport</keyword>
<evidence type="ECO:0000259" key="8">
    <source>
        <dbReference type="Pfam" id="PF12849"/>
    </source>
</evidence>
<gene>
    <name evidence="9" type="primary">pstS</name>
    <name evidence="9" type="ORF">DI526_15615</name>
</gene>
<dbReference type="InterPro" id="IPR005673">
    <property type="entry name" value="ABC_phos-bd_PstS"/>
</dbReference>
<name>A0A2W5WGG6_9CAUL</name>
<dbReference type="GO" id="GO:0042301">
    <property type="term" value="F:phosphate ion binding"/>
    <property type="evidence" value="ECO:0007669"/>
    <property type="project" value="InterPro"/>
</dbReference>
<comment type="subunit">
    <text evidence="3 7">The complex is composed of two ATP-binding proteins (PstB), two transmembrane proteins (PstC and PstA) and a solute-binding protein (PstS).</text>
</comment>
<comment type="function">
    <text evidence="1 7">Part of the ABC transporter complex PstSACB involved in phosphate import.</text>
</comment>
<evidence type="ECO:0000256" key="3">
    <source>
        <dbReference type="ARBA" id="ARBA00011529"/>
    </source>
</evidence>
<dbReference type="PIRSF" id="PIRSF002756">
    <property type="entry name" value="PstS"/>
    <property type="match status" value="1"/>
</dbReference>